<reference evidence="5 6" key="1">
    <citation type="submission" date="2019-03" db="EMBL/GenBank/DDBJ databases">
        <title>Genomic Encyclopedia of Archaeal and Bacterial Type Strains, Phase II (KMG-II): from individual species to whole genera.</title>
        <authorList>
            <person name="Goeker M."/>
        </authorList>
    </citation>
    <scope>NUCLEOTIDE SEQUENCE [LARGE SCALE GENOMIC DNA]</scope>
    <source>
        <strain evidence="5 6">DSM 19035</strain>
    </source>
</reference>
<evidence type="ECO:0000313" key="5">
    <source>
        <dbReference type="EMBL" id="TDQ09229.1"/>
    </source>
</evidence>
<dbReference type="Gene3D" id="2.60.40.1220">
    <property type="match status" value="1"/>
</dbReference>
<feature type="domain" description="Bacterial repeat" evidence="4">
    <location>
        <begin position="178"/>
        <end position="246"/>
    </location>
</feature>
<keyword evidence="6" id="KW-1185">Reference proteome</keyword>
<proteinExistence type="inferred from homology"/>
<dbReference type="InterPro" id="IPR021884">
    <property type="entry name" value="Ice-bd_prot"/>
</dbReference>
<sequence>MMASALQTALQLKNSKSIMRKKITLSTGINSLRLPPHFSKTFTILFSAFVLFAALVTSCKKDDFEGEIIGVCPVVVSTDPMDKAVDVALNKLISITFNTDMDPATINSNTVTIKQGTTVIAGTLAATTDAKTFTFLPTTALLPFVVYSGTVTTGAEDILHTAMVDNYVWSFTTIPAVSLSVDPAIGGTVTGAGSFAQGSSATVVATPSAGYTFTSWTENGTVASTSPSFQFTMAGNKALVANFTVIPPGSFAVNLSSSPAAGGITTGSGSYVVGTPVTITATANAGYTFVNWTENGAIASTSSSFQFVIASNRTLVANYRLIPASQFAVILSSSPAAGGTTDGEGSYPSGTSVTITAAVNTGYTFTSWTDKGTGLVVSTSPNYTFALASNRTFVANFTISTFTLTVIAQNGTVTRSSTQATYNYGTAVILTATPAAGYVFSSWSGNASGIINPLTVLMTSNKTITANFTLLPVGPLPINLGTAGDFGILTKTGISTTGITSLAGDIGVSPAAATAITGFGLIMDTNGESSQTPIVTGKVYASDYAAPTPAKMTRAVSDMETAFTTANGLVTPAPIVGIYAGDISGRILPPGLYKWATSVLVSNAGVTLTGGPNDTWVFQISQDLIINNSAKITLLGGAQAKNIFWIVTGQATLGTNADVSGIIMSKTLISLNTGAKVTGKLLAQTAVTLNAATVVQP</sequence>
<evidence type="ECO:0000259" key="4">
    <source>
        <dbReference type="Pfam" id="PF18998"/>
    </source>
</evidence>
<dbReference type="OrthoDB" id="2082707at2"/>
<feature type="domain" description="Bacterial repeat" evidence="4">
    <location>
        <begin position="332"/>
        <end position="399"/>
    </location>
</feature>
<organism evidence="5 6">
    <name type="scientific">Pedobacter metabolipauper</name>
    <dbReference type="NCBI Taxonomy" id="425513"/>
    <lineage>
        <taxon>Bacteria</taxon>
        <taxon>Pseudomonadati</taxon>
        <taxon>Bacteroidota</taxon>
        <taxon>Sphingobacteriia</taxon>
        <taxon>Sphingobacteriales</taxon>
        <taxon>Sphingobacteriaceae</taxon>
        <taxon>Pedobacter</taxon>
    </lineage>
</organism>
<protein>
    <submittedName>
        <fullName evidence="5">List-Bact-rpt repeat protein</fullName>
    </submittedName>
</protein>
<feature type="domain" description="SbsA Ig-like" evidence="3">
    <location>
        <begin position="73"/>
        <end position="173"/>
    </location>
</feature>
<dbReference type="Pfam" id="PF18998">
    <property type="entry name" value="Flg_new_2"/>
    <property type="match status" value="4"/>
</dbReference>
<keyword evidence="2" id="KW-0732">Signal</keyword>
<accession>A0A4R6SV70</accession>
<evidence type="ECO:0000256" key="2">
    <source>
        <dbReference type="ARBA" id="ARBA00022729"/>
    </source>
</evidence>
<name>A0A4R6SV70_9SPHI</name>
<feature type="domain" description="Bacterial repeat" evidence="4">
    <location>
        <begin position="254"/>
        <end position="321"/>
    </location>
</feature>
<dbReference type="InterPro" id="IPR044060">
    <property type="entry name" value="Bacterial_rp_domain"/>
</dbReference>
<evidence type="ECO:0000256" key="1">
    <source>
        <dbReference type="ARBA" id="ARBA00005445"/>
    </source>
</evidence>
<evidence type="ECO:0000313" key="6">
    <source>
        <dbReference type="Proteomes" id="UP000295620"/>
    </source>
</evidence>
<dbReference type="AlphaFoldDB" id="A0A4R6SV70"/>
<comment type="similarity">
    <text evidence="1">Belongs to the ice-binding protein family.</text>
</comment>
<dbReference type="InterPro" id="IPR032812">
    <property type="entry name" value="SbsA_Ig"/>
</dbReference>
<dbReference type="Pfam" id="PF11999">
    <property type="entry name" value="Ice_binding"/>
    <property type="match status" value="1"/>
</dbReference>
<dbReference type="Pfam" id="PF13205">
    <property type="entry name" value="Big_5"/>
    <property type="match status" value="1"/>
</dbReference>
<comment type="caution">
    <text evidence="5">The sequence shown here is derived from an EMBL/GenBank/DDBJ whole genome shotgun (WGS) entry which is preliminary data.</text>
</comment>
<evidence type="ECO:0000259" key="3">
    <source>
        <dbReference type="Pfam" id="PF13205"/>
    </source>
</evidence>
<feature type="domain" description="Bacterial repeat" evidence="4">
    <location>
        <begin position="403"/>
        <end position="469"/>
    </location>
</feature>
<dbReference type="Proteomes" id="UP000295620">
    <property type="component" value="Unassembled WGS sequence"/>
</dbReference>
<dbReference type="InterPro" id="IPR014755">
    <property type="entry name" value="Cu-Rt/internalin_Ig-like"/>
</dbReference>
<gene>
    <name evidence="5" type="ORF">ATK78_1383</name>
</gene>
<dbReference type="EMBL" id="SNYC01000004">
    <property type="protein sequence ID" value="TDQ09229.1"/>
    <property type="molecule type" value="Genomic_DNA"/>
</dbReference>